<dbReference type="InterPro" id="IPR050194">
    <property type="entry name" value="Glycosyltransferase_grp1"/>
</dbReference>
<gene>
    <name evidence="2" type="ORF">EAH82_09840</name>
</gene>
<dbReference type="Gene3D" id="3.40.50.2000">
    <property type="entry name" value="Glycogen Phosphorylase B"/>
    <property type="match status" value="2"/>
</dbReference>
<dbReference type="PANTHER" id="PTHR45947">
    <property type="entry name" value="SULFOQUINOVOSYL TRANSFERASE SQD2"/>
    <property type="match status" value="1"/>
</dbReference>
<reference evidence="2 3" key="1">
    <citation type="journal article" date="2019" name="Environ. Microbiol.">
        <title>Species interactions and distinct microbial communities in high Arctic permafrost affected cryosols are associated with the CH4 and CO2 gas fluxes.</title>
        <authorList>
            <person name="Altshuler I."/>
            <person name="Hamel J."/>
            <person name="Turney S."/>
            <person name="Magnuson E."/>
            <person name="Levesque R."/>
            <person name="Greer C."/>
            <person name="Whyte L.G."/>
        </authorList>
    </citation>
    <scope>NUCLEOTIDE SEQUENCE [LARGE SCALE GENOMIC DNA]</scope>
    <source>
        <strain evidence="2 3">S06.C</strain>
    </source>
</reference>
<dbReference type="AlphaFoldDB" id="A0A502DYA7"/>
<dbReference type="OrthoDB" id="433681at2"/>
<name>A0A502DYA7_9BURK</name>
<dbReference type="SUPFAM" id="SSF53756">
    <property type="entry name" value="UDP-Glycosyltransferase/glycogen phosphorylase"/>
    <property type="match status" value="1"/>
</dbReference>
<sequence>MNILHVIASMDPAQGGLAQAVRNTVPALTALGATNEVLCLDAPSADFVGRDPFPVHAIGPARGPYSYGAGLRPWLLANLERFDVVIAHGLWLHNSAGTYRAVRQFARLHRGRPAPRFYVMPHGMLDPYFQRAPGRRLKAVRNVLVWKLFEGQAVNGADGVLFTCAQELLLAREPFSPYRPRRELDVGLGIEAPPAEQPQMAPAFGAACPGVTGRPYLLFLARLHEKKGTDLLVQAYLQLRKTRPGMPALVVAGPGLDSAHGRAVQAMAREGDDVHFPGMLQGDAKWGALYGCSAFVLPSHQENFGIAVVEALACGRPVLISNQVNIWRECEPGGLVDDDTDAGTLRLLQRWLDLGDAEQAGRAAQARAVYARHFAVERAAARLLAAVSGGAAEVTA</sequence>
<accession>A0A502DYA7</accession>
<feature type="domain" description="Glycosyl transferase family 1" evidence="1">
    <location>
        <begin position="213"/>
        <end position="328"/>
    </location>
</feature>
<evidence type="ECO:0000313" key="3">
    <source>
        <dbReference type="Proteomes" id="UP000319212"/>
    </source>
</evidence>
<organism evidence="2 3">
    <name type="scientific">Variovorax guangxiensis</name>
    <dbReference type="NCBI Taxonomy" id="1775474"/>
    <lineage>
        <taxon>Bacteria</taxon>
        <taxon>Pseudomonadati</taxon>
        <taxon>Pseudomonadota</taxon>
        <taxon>Betaproteobacteria</taxon>
        <taxon>Burkholderiales</taxon>
        <taxon>Comamonadaceae</taxon>
        <taxon>Variovorax</taxon>
    </lineage>
</organism>
<protein>
    <submittedName>
        <fullName evidence="2">Glycosyltransferase</fullName>
    </submittedName>
</protein>
<keyword evidence="2" id="KW-0808">Transferase</keyword>
<proteinExistence type="predicted"/>
<dbReference type="PANTHER" id="PTHR45947:SF3">
    <property type="entry name" value="SULFOQUINOVOSYL TRANSFERASE SQD2"/>
    <property type="match status" value="1"/>
</dbReference>
<dbReference type="InterPro" id="IPR001296">
    <property type="entry name" value="Glyco_trans_1"/>
</dbReference>
<dbReference type="EMBL" id="RCZI01000002">
    <property type="protein sequence ID" value="TPG29422.1"/>
    <property type="molecule type" value="Genomic_DNA"/>
</dbReference>
<dbReference type="GO" id="GO:0016757">
    <property type="term" value="F:glycosyltransferase activity"/>
    <property type="evidence" value="ECO:0007669"/>
    <property type="project" value="InterPro"/>
</dbReference>
<evidence type="ECO:0000259" key="1">
    <source>
        <dbReference type="Pfam" id="PF00534"/>
    </source>
</evidence>
<dbReference type="Pfam" id="PF00534">
    <property type="entry name" value="Glycos_transf_1"/>
    <property type="match status" value="1"/>
</dbReference>
<evidence type="ECO:0000313" key="2">
    <source>
        <dbReference type="EMBL" id="TPG29422.1"/>
    </source>
</evidence>
<comment type="caution">
    <text evidence="2">The sequence shown here is derived from an EMBL/GenBank/DDBJ whole genome shotgun (WGS) entry which is preliminary data.</text>
</comment>
<dbReference type="Proteomes" id="UP000319212">
    <property type="component" value="Unassembled WGS sequence"/>
</dbReference>